<feature type="transmembrane region" description="Helical" evidence="2">
    <location>
        <begin position="659"/>
        <end position="677"/>
    </location>
</feature>
<feature type="compositionally biased region" description="Basic and acidic residues" evidence="1">
    <location>
        <begin position="227"/>
        <end position="239"/>
    </location>
</feature>
<evidence type="ECO:0000256" key="1">
    <source>
        <dbReference type="SAM" id="MobiDB-lite"/>
    </source>
</evidence>
<gene>
    <name evidence="3" type="ORF">EHS24_003666</name>
</gene>
<keyword evidence="4" id="KW-1185">Reference proteome</keyword>
<sequence length="726" mass="75723">MPRQSYREHRAARNRALSAYGSEAGDLESVASYSTLASITTMGSVAASSYPVSAAGGSGFRSHAGSGGGGGSISSLRGLGVPVRDGTPASNAPDGGLAPPWVPRPRTGSTPASAVSGNHYYLHNAASGRSSSVGVGSSPRQRRDSSSLSAATGRSATPSAPLSPRMSSSPRLSASRDAPHTLPPSPNHVQSSLPRPGGHARRDSGSPVSSLRARPGLPHVHSTQSEPPRETKESSSSDARRRKRAKNEERWRRVRAREAAHDAPLRRAAKVSQSKWGSKGAYGAVLAAALLGRLVLTALALYFSRTVRNTLAAQVVVARGACVNSPKVWAPVCNALYAGPSTGLVPTLAVLSGHLALEASMGWGAALAWAVIEGWREGRTTRTKIAAVVYMSLAPVLALSDGALLQIRTVPLGLVAWALLASCSGRDTLAAAALAGAVWFDKSAMVYLPGFGVYAIGKRIWLGRQRGRGYLSHLLIAAMFALAGLEALRPVPLRQRVGGILSALRTCVRPETAGTCLKPLLSVVSIRGVLTLAAWAPSVYLVLRASHALRPSPAEPATPRSVPATTRLLPLALTATTAAVSFAHADAALPLLPLALMSSLRGDDDEWAVAVQCQQVAAIALWPQLGTLVPLAAGYQMAWAWLIGARTDAPHPAIRAHQLVTAWGIPAVLAVSLLAMVPQLHLAGVLATLLPYALVVQRAFVMASVALLVVWGNVRLLKTAWAIGAL</sequence>
<feature type="transmembrane region" description="Helical" evidence="2">
    <location>
        <begin position="689"/>
        <end position="711"/>
    </location>
</feature>
<proteinExistence type="predicted"/>
<feature type="transmembrane region" description="Helical" evidence="2">
    <location>
        <begin position="280"/>
        <end position="303"/>
    </location>
</feature>
<keyword evidence="2" id="KW-1133">Transmembrane helix</keyword>
<feature type="compositionally biased region" description="Low complexity" evidence="1">
    <location>
        <begin position="53"/>
        <end position="64"/>
    </location>
</feature>
<dbReference type="EMBL" id="RSCE01000018">
    <property type="protein sequence ID" value="RSH77043.1"/>
    <property type="molecule type" value="Genomic_DNA"/>
</dbReference>
<feature type="region of interest" description="Disordered" evidence="1">
    <location>
        <begin position="53"/>
        <end position="266"/>
    </location>
</feature>
<protein>
    <submittedName>
        <fullName evidence="3">Uncharacterized protein</fullName>
    </submittedName>
</protein>
<feature type="transmembrane region" description="Helical" evidence="2">
    <location>
        <begin position="355"/>
        <end position="375"/>
    </location>
</feature>
<feature type="transmembrane region" description="Helical" evidence="2">
    <location>
        <begin position="387"/>
        <end position="409"/>
    </location>
</feature>
<dbReference type="STRING" id="105984.A0A427XE53"/>
<keyword evidence="2" id="KW-0812">Transmembrane</keyword>
<feature type="transmembrane region" description="Helical" evidence="2">
    <location>
        <begin position="429"/>
        <end position="457"/>
    </location>
</feature>
<name>A0A427XE53_9TREE</name>
<feature type="transmembrane region" description="Helical" evidence="2">
    <location>
        <begin position="469"/>
        <end position="488"/>
    </location>
</feature>
<feature type="compositionally biased region" description="Polar residues" evidence="1">
    <location>
        <begin position="146"/>
        <end position="157"/>
    </location>
</feature>
<organism evidence="3 4">
    <name type="scientific">Apiotrichum porosum</name>
    <dbReference type="NCBI Taxonomy" id="105984"/>
    <lineage>
        <taxon>Eukaryota</taxon>
        <taxon>Fungi</taxon>
        <taxon>Dikarya</taxon>
        <taxon>Basidiomycota</taxon>
        <taxon>Agaricomycotina</taxon>
        <taxon>Tremellomycetes</taxon>
        <taxon>Trichosporonales</taxon>
        <taxon>Trichosporonaceae</taxon>
        <taxon>Apiotrichum</taxon>
    </lineage>
</organism>
<feature type="compositionally biased region" description="Low complexity" evidence="1">
    <location>
        <begin position="158"/>
        <end position="176"/>
    </location>
</feature>
<feature type="compositionally biased region" description="Basic and acidic residues" evidence="1">
    <location>
        <begin position="246"/>
        <end position="265"/>
    </location>
</feature>
<evidence type="ECO:0000313" key="4">
    <source>
        <dbReference type="Proteomes" id="UP000279236"/>
    </source>
</evidence>
<evidence type="ECO:0000256" key="2">
    <source>
        <dbReference type="SAM" id="Phobius"/>
    </source>
</evidence>
<dbReference type="Proteomes" id="UP000279236">
    <property type="component" value="Unassembled WGS sequence"/>
</dbReference>
<feature type="compositionally biased region" description="Low complexity" evidence="1">
    <location>
        <begin position="127"/>
        <end position="138"/>
    </location>
</feature>
<dbReference type="AlphaFoldDB" id="A0A427XE53"/>
<feature type="compositionally biased region" description="Polar residues" evidence="1">
    <location>
        <begin position="107"/>
        <end position="116"/>
    </location>
</feature>
<dbReference type="OrthoDB" id="10631966at2759"/>
<feature type="transmembrane region" description="Helical" evidence="2">
    <location>
        <begin position="520"/>
        <end position="543"/>
    </location>
</feature>
<comment type="caution">
    <text evidence="3">The sequence shown here is derived from an EMBL/GenBank/DDBJ whole genome shotgun (WGS) entry which is preliminary data.</text>
</comment>
<dbReference type="RefSeq" id="XP_028472190.1">
    <property type="nucleotide sequence ID" value="XM_028619321.1"/>
</dbReference>
<dbReference type="GeneID" id="39588209"/>
<keyword evidence="2" id="KW-0472">Membrane</keyword>
<evidence type="ECO:0000313" key="3">
    <source>
        <dbReference type="EMBL" id="RSH77043.1"/>
    </source>
</evidence>
<reference evidence="3 4" key="1">
    <citation type="submission" date="2018-11" db="EMBL/GenBank/DDBJ databases">
        <title>Genome sequence of Apiotrichum porosum DSM 27194.</title>
        <authorList>
            <person name="Aliyu H."/>
            <person name="Gorte O."/>
            <person name="Ochsenreither K."/>
        </authorList>
    </citation>
    <scope>NUCLEOTIDE SEQUENCE [LARGE SCALE GENOMIC DNA]</scope>
    <source>
        <strain evidence="3 4">DSM 27194</strain>
    </source>
</reference>
<accession>A0A427XE53</accession>